<sequence>MDKCSIIYSPSPIIDTSVDNEDHTFTYFYRKSFNGTKLTTLHHPDNKKTQVKKMRRAKDDTAIKSKQKKEVSKIDQRPPLKPTENTTTPVKEKRNIDDSEHLVVKNPLTSPISASGIGLLDASSAALNLLGSESDTEDGKSQTTENVKSQNRKSVTKNKLKQIQDEAKVTPLKIDKTTMKVISKKKLLVHVVATRELPAVNKSSKKEDKTCARKSVRLSTKKQVPEKSKSRSSNRIKSAKKEKKYDSDESNVSESLSVNSESSTNKTKSNLRRSTRLSVYQPKKLEDEFEDDLSDEDVNFDGTKHVPSSSSSDEGDDDEEEEVVKVRTKRRKSTMKKSNTVTPICIKLPKERTPYIPKRKTVVKTAENTFDEAQKRLHVSAVPESLPCREEEFQSIFSFIEGKIISGTGGCMYISGVPG</sequence>
<dbReference type="HOGENOM" id="CLU_656464_0_0_1"/>
<keyword evidence="7" id="KW-1185">Reference proteome</keyword>
<dbReference type="PANTHER" id="PTHR10763">
    <property type="entry name" value="CELL DIVISION CONTROL PROTEIN 6-RELATED"/>
    <property type="match status" value="1"/>
</dbReference>
<dbReference type="Proteomes" id="UP000008144">
    <property type="component" value="Chromosome 5"/>
</dbReference>
<dbReference type="GeneTree" id="ENSGT00530000063498"/>
<keyword evidence="2 4" id="KW-0238">DNA-binding</keyword>
<comment type="function">
    <text evidence="4">Component of the origin recognition complex (ORC) that binds origins of replication. DNA-binding is ATP-dependent, however specific DNA sequences that define origins of replication have not been identified so far. ORC is required to assemble the pre-replication complex necessary to initiate DNA replication.</text>
</comment>
<organism evidence="6 7">
    <name type="scientific">Ciona intestinalis</name>
    <name type="common">Transparent sea squirt</name>
    <name type="synonym">Ascidia intestinalis</name>
    <dbReference type="NCBI Taxonomy" id="7719"/>
    <lineage>
        <taxon>Eukaryota</taxon>
        <taxon>Metazoa</taxon>
        <taxon>Chordata</taxon>
        <taxon>Tunicata</taxon>
        <taxon>Ascidiacea</taxon>
        <taxon>Phlebobranchia</taxon>
        <taxon>Cionidae</taxon>
        <taxon>Ciona</taxon>
    </lineage>
</organism>
<dbReference type="InterPro" id="IPR027417">
    <property type="entry name" value="P-loop_NTPase"/>
</dbReference>
<evidence type="ECO:0000256" key="3">
    <source>
        <dbReference type="ARBA" id="ARBA00023242"/>
    </source>
</evidence>
<dbReference type="Ensembl" id="ENSCINT00000034424.1">
    <property type="protein sequence ID" value="ENSCINP00000031251.1"/>
    <property type="gene ID" value="ENSCING00000023277.1"/>
</dbReference>
<feature type="region of interest" description="Disordered" evidence="5">
    <location>
        <begin position="132"/>
        <end position="159"/>
    </location>
</feature>
<evidence type="ECO:0000313" key="7">
    <source>
        <dbReference type="Proteomes" id="UP000008144"/>
    </source>
</evidence>
<evidence type="ECO:0000256" key="4">
    <source>
        <dbReference type="RuleBase" id="RU365058"/>
    </source>
</evidence>
<keyword evidence="4" id="KW-0235">DNA replication</keyword>
<feature type="compositionally biased region" description="Basic residues" evidence="5">
    <location>
        <begin position="230"/>
        <end position="242"/>
    </location>
</feature>
<feature type="compositionally biased region" description="Basic residues" evidence="5">
    <location>
        <begin position="150"/>
        <end position="159"/>
    </location>
</feature>
<name>H2XNL8_CIOIN</name>
<evidence type="ECO:0000313" key="6">
    <source>
        <dbReference type="Ensembl" id="ENSCINP00000031251.1"/>
    </source>
</evidence>
<feature type="compositionally biased region" description="Basic residues" evidence="5">
    <location>
        <begin position="326"/>
        <end position="335"/>
    </location>
</feature>
<evidence type="ECO:0000256" key="1">
    <source>
        <dbReference type="ARBA" id="ARBA00004123"/>
    </source>
</evidence>
<dbReference type="EMBL" id="EAAA01002112">
    <property type="status" value="NOT_ANNOTATED_CDS"/>
    <property type="molecule type" value="Genomic_DNA"/>
</dbReference>
<comment type="similarity">
    <text evidence="4">Belongs to the ORC1 family.</text>
</comment>
<reference evidence="6" key="3">
    <citation type="submission" date="2025-08" db="UniProtKB">
        <authorList>
            <consortium name="Ensembl"/>
        </authorList>
    </citation>
    <scope>IDENTIFICATION</scope>
</reference>
<feature type="region of interest" description="Disordered" evidence="5">
    <location>
        <begin position="54"/>
        <end position="98"/>
    </location>
</feature>
<dbReference type="PANTHER" id="PTHR10763:SF23">
    <property type="entry name" value="ORIGIN RECOGNITION COMPLEX SUBUNIT 1"/>
    <property type="match status" value="1"/>
</dbReference>
<feature type="region of interest" description="Disordered" evidence="5">
    <location>
        <begin position="201"/>
        <end position="275"/>
    </location>
</feature>
<feature type="compositionally biased region" description="Acidic residues" evidence="5">
    <location>
        <begin position="287"/>
        <end position="299"/>
    </location>
</feature>
<dbReference type="GO" id="GO:0033314">
    <property type="term" value="P:mitotic DNA replication checkpoint signaling"/>
    <property type="evidence" value="ECO:0000318"/>
    <property type="project" value="GO_Central"/>
</dbReference>
<comment type="subunit">
    <text evidence="4">ORC is composed of six subunits.</text>
</comment>
<comment type="subcellular location">
    <subcellularLocation>
        <location evidence="1 4">Nucleus</location>
    </subcellularLocation>
</comment>
<protein>
    <recommendedName>
        <fullName evidence="4">Origin recognition complex subunit 1</fullName>
    </recommendedName>
</protein>
<reference evidence="7" key="1">
    <citation type="journal article" date="2002" name="Science">
        <title>The draft genome of Ciona intestinalis: insights into chordate and vertebrate origins.</title>
        <authorList>
            <person name="Dehal P."/>
            <person name="Satou Y."/>
            <person name="Campbell R.K."/>
            <person name="Chapman J."/>
            <person name="Degnan B."/>
            <person name="De Tomaso A."/>
            <person name="Davidson B."/>
            <person name="Di Gregorio A."/>
            <person name="Gelpke M."/>
            <person name="Goodstein D.M."/>
            <person name="Harafuji N."/>
            <person name="Hastings K.E."/>
            <person name="Ho I."/>
            <person name="Hotta K."/>
            <person name="Huang W."/>
            <person name="Kawashima T."/>
            <person name="Lemaire P."/>
            <person name="Martinez D."/>
            <person name="Meinertzhagen I.A."/>
            <person name="Necula S."/>
            <person name="Nonaka M."/>
            <person name="Putnam N."/>
            <person name="Rash S."/>
            <person name="Saiga H."/>
            <person name="Satake M."/>
            <person name="Terry A."/>
            <person name="Yamada L."/>
            <person name="Wang H.G."/>
            <person name="Awazu S."/>
            <person name="Azumi K."/>
            <person name="Boore J."/>
            <person name="Branno M."/>
            <person name="Chin-Bow S."/>
            <person name="DeSantis R."/>
            <person name="Doyle S."/>
            <person name="Francino P."/>
            <person name="Keys D.N."/>
            <person name="Haga S."/>
            <person name="Hayashi H."/>
            <person name="Hino K."/>
            <person name="Imai K.S."/>
            <person name="Inaba K."/>
            <person name="Kano S."/>
            <person name="Kobayashi K."/>
            <person name="Kobayashi M."/>
            <person name="Lee B.I."/>
            <person name="Makabe K.W."/>
            <person name="Manohar C."/>
            <person name="Matassi G."/>
            <person name="Medina M."/>
            <person name="Mochizuki Y."/>
            <person name="Mount S."/>
            <person name="Morishita T."/>
            <person name="Miura S."/>
            <person name="Nakayama A."/>
            <person name="Nishizaka S."/>
            <person name="Nomoto H."/>
            <person name="Ohta F."/>
            <person name="Oishi K."/>
            <person name="Rigoutsos I."/>
            <person name="Sano M."/>
            <person name="Sasaki A."/>
            <person name="Sasakura Y."/>
            <person name="Shoguchi E."/>
            <person name="Shin-i T."/>
            <person name="Spagnuolo A."/>
            <person name="Stainier D."/>
            <person name="Suzuki M.M."/>
            <person name="Tassy O."/>
            <person name="Takatori N."/>
            <person name="Tokuoka M."/>
            <person name="Yagi K."/>
            <person name="Yoshizaki F."/>
            <person name="Wada S."/>
            <person name="Zhang C."/>
            <person name="Hyatt P.D."/>
            <person name="Larimer F."/>
            <person name="Detter C."/>
            <person name="Doggett N."/>
            <person name="Glavina T."/>
            <person name="Hawkins T."/>
            <person name="Richardson P."/>
            <person name="Lucas S."/>
            <person name="Kohara Y."/>
            <person name="Levine M."/>
            <person name="Satoh N."/>
            <person name="Rokhsar D.S."/>
        </authorList>
    </citation>
    <scope>NUCLEOTIDE SEQUENCE [LARGE SCALE GENOMIC DNA]</scope>
</reference>
<dbReference type="GO" id="GO:0006270">
    <property type="term" value="P:DNA replication initiation"/>
    <property type="evidence" value="ECO:0000318"/>
    <property type="project" value="GO_Central"/>
</dbReference>
<dbReference type="InParanoid" id="H2XNL8"/>
<evidence type="ECO:0000256" key="2">
    <source>
        <dbReference type="ARBA" id="ARBA00023125"/>
    </source>
</evidence>
<feature type="compositionally biased region" description="Low complexity" evidence="5">
    <location>
        <begin position="250"/>
        <end position="268"/>
    </location>
</feature>
<proteinExistence type="inferred from homology"/>
<feature type="compositionally biased region" description="Basic and acidic residues" evidence="5">
    <location>
        <begin position="57"/>
        <end position="78"/>
    </location>
</feature>
<dbReference type="InterPro" id="IPR050311">
    <property type="entry name" value="ORC1/CDC6"/>
</dbReference>
<accession>H2XNL8</accession>
<dbReference type="Gene3D" id="3.40.50.300">
    <property type="entry name" value="P-loop containing nucleotide triphosphate hydrolases"/>
    <property type="match status" value="1"/>
</dbReference>
<keyword evidence="4" id="KW-0547">Nucleotide-binding</keyword>
<reference evidence="6" key="4">
    <citation type="submission" date="2025-09" db="UniProtKB">
        <authorList>
            <consortium name="Ensembl"/>
        </authorList>
    </citation>
    <scope>IDENTIFICATION</scope>
</reference>
<dbReference type="STRING" id="7719.ENSCINP00000031251"/>
<dbReference type="GO" id="GO:0003688">
    <property type="term" value="F:DNA replication origin binding"/>
    <property type="evidence" value="ECO:0000318"/>
    <property type="project" value="GO_Central"/>
</dbReference>
<keyword evidence="4" id="KW-0067">ATP-binding</keyword>
<dbReference type="AlphaFoldDB" id="H2XNL8"/>
<feature type="compositionally biased region" description="Acidic residues" evidence="5">
    <location>
        <begin position="313"/>
        <end position="322"/>
    </location>
</feature>
<dbReference type="GO" id="GO:0005524">
    <property type="term" value="F:ATP binding"/>
    <property type="evidence" value="ECO:0007669"/>
    <property type="project" value="UniProtKB-KW"/>
</dbReference>
<reference evidence="6" key="2">
    <citation type="journal article" date="2008" name="Genome Biol.">
        <title>Improved genome assembly and evidence-based global gene model set for the chordate Ciona intestinalis: new insight into intron and operon populations.</title>
        <authorList>
            <person name="Satou Y."/>
            <person name="Mineta K."/>
            <person name="Ogasawara M."/>
            <person name="Sasakura Y."/>
            <person name="Shoguchi E."/>
            <person name="Ueno K."/>
            <person name="Yamada L."/>
            <person name="Matsumoto J."/>
            <person name="Wasserscheid J."/>
            <person name="Dewar K."/>
            <person name="Wiley G.B."/>
            <person name="Macmil S.L."/>
            <person name="Roe B.A."/>
            <person name="Zeller R.W."/>
            <person name="Hastings K.E."/>
            <person name="Lemaire P."/>
            <person name="Lindquist E."/>
            <person name="Endo T."/>
            <person name="Hotta K."/>
            <person name="Inaba K."/>
        </authorList>
    </citation>
    <scope>NUCLEOTIDE SEQUENCE [LARGE SCALE GENOMIC DNA]</scope>
    <source>
        <strain evidence="6">wild type</strain>
    </source>
</reference>
<feature type="region of interest" description="Disordered" evidence="5">
    <location>
        <begin position="287"/>
        <end position="336"/>
    </location>
</feature>
<evidence type="ECO:0000256" key="5">
    <source>
        <dbReference type="SAM" id="MobiDB-lite"/>
    </source>
</evidence>
<dbReference type="GO" id="GO:0005664">
    <property type="term" value="C:nuclear origin of replication recognition complex"/>
    <property type="evidence" value="ECO:0000318"/>
    <property type="project" value="GO_Central"/>
</dbReference>
<keyword evidence="3 4" id="KW-0539">Nucleus</keyword>